<feature type="signal peptide" evidence="2">
    <location>
        <begin position="1"/>
        <end position="25"/>
    </location>
</feature>
<evidence type="ECO:0000256" key="2">
    <source>
        <dbReference type="RuleBase" id="RU362119"/>
    </source>
</evidence>
<dbReference type="SUPFAM" id="SSF56300">
    <property type="entry name" value="Metallo-dependent phosphatases"/>
    <property type="match status" value="1"/>
</dbReference>
<sequence>MRIFPPGRSAILLATILLASGCATRPQAPLELNVVALNDFHGHLEGGKFNYKINGQQATVQAGGIDAIGAALQAWRAEDKDLMFVGAGDLVGASPAMSSMWADEASLTALSMLGMNASSAGNHEFDQGRTELLRQQHGGCESHRADKACKLDPDYRGASFTYLAANVIDTATGKTLLPAYKIEEAKGVKVAYIGAVLKDTPSVVLASGIAGLSFLDEADSINKALAEVRAKGATVFVVLIHEGGHTDEAFNEPDCKNLKGPIVSIAKRLDPELKLIISGHTHQGFQCKVDGRTITQAEMGGHVLSRIKLAVDPQSRALRGITVRNVVVKPGEYPADPRLAGYLKQVRERSESALARPVARLGAKSIPRKLNAAGEAPLGNLIADAVLEASKDEGVQIAFMNGGGMRKDLEAGDNLVTTYGQAQVVLPFSNTIVVMDMTGAQLRTALEQQWIRKHADSQAAMLHPSRGFAYRWDGARPKGQRVVPGSVKLDGVALDEAKTYRVAVNNFLAEGGDGFTAFAQAANKRNTQMLDLDAFVRYLSDNDRAGKPAGSSAVAGRVETTK</sequence>
<evidence type="ECO:0000313" key="6">
    <source>
        <dbReference type="Proteomes" id="UP000583752"/>
    </source>
</evidence>
<dbReference type="Pfam" id="PF02872">
    <property type="entry name" value="5_nucleotid_C"/>
    <property type="match status" value="1"/>
</dbReference>
<dbReference type="AlphaFoldDB" id="A0A848HMN5"/>
<dbReference type="GO" id="GO:0000166">
    <property type="term" value="F:nucleotide binding"/>
    <property type="evidence" value="ECO:0007669"/>
    <property type="project" value="UniProtKB-KW"/>
</dbReference>
<feature type="domain" description="5'-Nucleotidase C-terminal" evidence="4">
    <location>
        <begin position="367"/>
        <end position="520"/>
    </location>
</feature>
<dbReference type="RefSeq" id="WP_169467772.1">
    <property type="nucleotide sequence ID" value="NZ_JABBGG010000009.1"/>
</dbReference>
<dbReference type="PANTHER" id="PTHR11575:SF24">
    <property type="entry name" value="5'-NUCLEOTIDASE"/>
    <property type="match status" value="1"/>
</dbReference>
<dbReference type="InterPro" id="IPR036907">
    <property type="entry name" value="5'-Nucleotdase_C_sf"/>
</dbReference>
<dbReference type="GO" id="GO:0009166">
    <property type="term" value="P:nucleotide catabolic process"/>
    <property type="evidence" value="ECO:0007669"/>
    <property type="project" value="InterPro"/>
</dbReference>
<evidence type="ECO:0000313" key="5">
    <source>
        <dbReference type="EMBL" id="NML62625.1"/>
    </source>
</evidence>
<keyword evidence="1 2" id="KW-0732">Signal</keyword>
<evidence type="ECO:0000259" key="3">
    <source>
        <dbReference type="Pfam" id="PF00149"/>
    </source>
</evidence>
<dbReference type="PROSITE" id="PS51257">
    <property type="entry name" value="PROKAR_LIPOPROTEIN"/>
    <property type="match status" value="1"/>
</dbReference>
<dbReference type="PANTHER" id="PTHR11575">
    <property type="entry name" value="5'-NUCLEOTIDASE-RELATED"/>
    <property type="match status" value="1"/>
</dbReference>
<proteinExistence type="inferred from homology"/>
<dbReference type="GO" id="GO:0030288">
    <property type="term" value="C:outer membrane-bounded periplasmic space"/>
    <property type="evidence" value="ECO:0007669"/>
    <property type="project" value="TreeGrafter"/>
</dbReference>
<keyword evidence="2" id="KW-0378">Hydrolase</keyword>
<organism evidence="5 6">
    <name type="scientific">Massilia polaris</name>
    <dbReference type="NCBI Taxonomy" id="2728846"/>
    <lineage>
        <taxon>Bacteria</taxon>
        <taxon>Pseudomonadati</taxon>
        <taxon>Pseudomonadota</taxon>
        <taxon>Betaproteobacteria</taxon>
        <taxon>Burkholderiales</taxon>
        <taxon>Oxalobacteraceae</taxon>
        <taxon>Telluria group</taxon>
        <taxon>Massilia</taxon>
    </lineage>
</organism>
<dbReference type="InterPro" id="IPR008334">
    <property type="entry name" value="5'-Nucleotdase_C"/>
</dbReference>
<dbReference type="PRINTS" id="PR01607">
    <property type="entry name" value="APYRASEFAMLY"/>
</dbReference>
<dbReference type="GO" id="GO:0008768">
    <property type="term" value="F:UDP-sugar diphosphatase activity"/>
    <property type="evidence" value="ECO:0007669"/>
    <property type="project" value="TreeGrafter"/>
</dbReference>
<name>A0A848HMN5_9BURK</name>
<dbReference type="InterPro" id="IPR004843">
    <property type="entry name" value="Calcineurin-like_PHP"/>
</dbReference>
<protein>
    <submittedName>
        <fullName evidence="5">Bifunctional metallophosphatase/5'-nucleotidase</fullName>
    </submittedName>
</protein>
<evidence type="ECO:0000259" key="4">
    <source>
        <dbReference type="Pfam" id="PF02872"/>
    </source>
</evidence>
<gene>
    <name evidence="5" type="ORF">HHL21_16385</name>
</gene>
<dbReference type="SUPFAM" id="SSF55816">
    <property type="entry name" value="5'-nucleotidase (syn. UDP-sugar hydrolase), C-terminal domain"/>
    <property type="match status" value="1"/>
</dbReference>
<keyword evidence="2" id="KW-0547">Nucleotide-binding</keyword>
<comment type="caution">
    <text evidence="5">The sequence shown here is derived from an EMBL/GenBank/DDBJ whole genome shotgun (WGS) entry which is preliminary data.</text>
</comment>
<accession>A0A848HMN5</accession>
<dbReference type="Proteomes" id="UP000583752">
    <property type="component" value="Unassembled WGS sequence"/>
</dbReference>
<reference evidence="5 6" key="1">
    <citation type="submission" date="2020-04" db="EMBL/GenBank/DDBJ databases">
        <title>Massilia sp. RP-1-19 isolated from soil.</title>
        <authorList>
            <person name="Dahal R.H."/>
        </authorList>
    </citation>
    <scope>NUCLEOTIDE SEQUENCE [LARGE SCALE GENOMIC DNA]</scope>
    <source>
        <strain evidence="5 6">RP-1-19</strain>
    </source>
</reference>
<comment type="similarity">
    <text evidence="2">Belongs to the 5'-nucleotidase family.</text>
</comment>
<dbReference type="InterPro" id="IPR029052">
    <property type="entry name" value="Metallo-depent_PP-like"/>
</dbReference>
<dbReference type="InterPro" id="IPR006179">
    <property type="entry name" value="5_nucleotidase/apyrase"/>
</dbReference>
<dbReference type="GO" id="GO:0008253">
    <property type="term" value="F:5'-nucleotidase activity"/>
    <property type="evidence" value="ECO:0007669"/>
    <property type="project" value="TreeGrafter"/>
</dbReference>
<dbReference type="Gene3D" id="3.60.21.10">
    <property type="match status" value="1"/>
</dbReference>
<dbReference type="Gene3D" id="3.90.780.10">
    <property type="entry name" value="5'-Nucleotidase, C-terminal domain"/>
    <property type="match status" value="1"/>
</dbReference>
<dbReference type="Pfam" id="PF00149">
    <property type="entry name" value="Metallophos"/>
    <property type="match status" value="1"/>
</dbReference>
<keyword evidence="6" id="KW-1185">Reference proteome</keyword>
<feature type="chain" id="PRO_5033095166" evidence="2">
    <location>
        <begin position="26"/>
        <end position="562"/>
    </location>
</feature>
<dbReference type="EMBL" id="JABBGG010000009">
    <property type="protein sequence ID" value="NML62625.1"/>
    <property type="molecule type" value="Genomic_DNA"/>
</dbReference>
<evidence type="ECO:0000256" key="1">
    <source>
        <dbReference type="ARBA" id="ARBA00022729"/>
    </source>
</evidence>
<feature type="domain" description="Calcineurin-like phosphoesterase" evidence="3">
    <location>
        <begin position="33"/>
        <end position="283"/>
    </location>
</feature>